<evidence type="ECO:0000313" key="7">
    <source>
        <dbReference type="EnsemblMetazoa" id="XP_019759427.1"/>
    </source>
</evidence>
<dbReference type="PANTHER" id="PTHR11552">
    <property type="entry name" value="GLUCOSE-METHANOL-CHOLINE GMC OXIDOREDUCTASE"/>
    <property type="match status" value="1"/>
</dbReference>
<keyword evidence="8" id="KW-1185">Reference proteome</keyword>
<name>J3JVH5_DENPD</name>
<keyword evidence="2 3" id="KW-0274">FAD</keyword>
<protein>
    <recommendedName>
        <fullName evidence="4 5">Glucose-methanol-choline oxidoreductase N-terminal domain-containing protein</fullName>
    </recommendedName>
</protein>
<feature type="binding site" evidence="2">
    <location>
        <position position="143"/>
    </location>
    <ligand>
        <name>FAD</name>
        <dbReference type="ChEBI" id="CHEBI:57692"/>
    </ligand>
</feature>
<dbReference type="PROSITE" id="PS00624">
    <property type="entry name" value="GMC_OXRED_2"/>
    <property type="match status" value="1"/>
</dbReference>
<reference evidence="6" key="1">
    <citation type="journal article" date="2012" name="Insect Biochem. Mol. Biol.">
        <title>Transcriptome and full-length cDNA resources for the mountain pine beetle, Dendroctonus ponderosae Hopkins, a major insect pest of pine forests.</title>
        <authorList>
            <person name="Keeling C.I."/>
            <person name="Henderson H."/>
            <person name="Li M."/>
            <person name="Yuen M."/>
            <person name="Clark E.L."/>
            <person name="Fraser J.D."/>
            <person name="Huber D.P."/>
            <person name="Liao N.Y."/>
            <person name="Roderick Docking T."/>
            <person name="Birol I."/>
            <person name="Chan S.K."/>
            <person name="Taylor G.A."/>
            <person name="Palmquist D."/>
            <person name="Jones S.J."/>
            <person name="Bohlmann J."/>
        </authorList>
    </citation>
    <scope>NUCLEOTIDE SEQUENCE</scope>
    <source>
        <tissue evidence="6">Midgut and adhering fatbody of emerged adults of both sexes after feeding on lodgepole pine for up to 64 h</tissue>
    </source>
</reference>
<dbReference type="AlphaFoldDB" id="J3JVH5"/>
<reference evidence="8" key="2">
    <citation type="journal article" date="2013" name="Genome Biol.">
        <title>Draft genome of the mountain pine beetle, Dendroctonus ponderosae Hopkins, a major forest pest.</title>
        <authorList>
            <person name="Keeling C.I."/>
            <person name="Yuen M.M."/>
            <person name="Liao N.Y."/>
            <person name="Docking T.R."/>
            <person name="Chan S.K."/>
            <person name="Taylor G.A."/>
            <person name="Palmquist D.L."/>
            <person name="Jackman S.D."/>
            <person name="Nguyen A."/>
            <person name="Li M."/>
            <person name="Henderson H."/>
            <person name="Janes J.K."/>
            <person name="Zhao Y."/>
            <person name="Pandoh P."/>
            <person name="Moore R."/>
            <person name="Sperling F.A."/>
            <person name="Huber D.P."/>
            <person name="Birol I."/>
            <person name="Jones S.J."/>
            <person name="Bohlmann J."/>
        </authorList>
    </citation>
    <scope>NUCLEOTIDE SEQUENCE</scope>
</reference>
<evidence type="ECO:0000256" key="2">
    <source>
        <dbReference type="PIRSR" id="PIRSR000137-2"/>
    </source>
</evidence>
<sequence length="614" mass="66738">MSFEACGCEAPFVGLSVADQCSGDQYVAFMSLVDLLIRYACNISDPCNRVVPKTQPAEEYDFIVIGGGSGGATIAGRLAEVSQWNTLLLEAGTDEPPAAQVPALPAFTKTILDWNFTAEQETGACLSSDGYCSWSSGRLLGGTSSINGMVYVRGTPADFDKWVEAGNTEWSYEELLKYFKKSETNRQVGSLVSDEFHGTEGPVTIEQYPDYIPLADDLLVAADQTGFPVVPDLNGADLVGFSRIQAYNRNGVRMSLAKAFVRPHKDDAHFHVMLNSTATRILLSGEGDEKRATAVEFVYEGKTYTVKARKEIIVAAGAIQTPHLLLLSGIGPKEELEAAGVEPVHNLQGVGKGLSNHISFGFYVSLNVPNFVDLNAETLEEYLTNQTGHLSGNGVSQISARLASAYAEPDDPDLSLYLDSWKNTCAYSAESGLPEDPDDPADNRKLWISVTLLHPQSTGYVGLASNNPADPPRIVGNYLSEPEDVKIITSGIRLVQKFIEAPVLKEKYNASQVWMDYGSCSQQFEVDSDEFWECAIRYQTHIVGHQCATCTMGPDPELGACVNQNLQVHGVANLRIADASAMVPRISGNTQAIVVAIAERANQFIREMYLDQQV</sequence>
<organism evidence="6">
    <name type="scientific">Dendroctonus ponderosae</name>
    <name type="common">Mountain pine beetle</name>
    <dbReference type="NCBI Taxonomy" id="77166"/>
    <lineage>
        <taxon>Eukaryota</taxon>
        <taxon>Metazoa</taxon>
        <taxon>Ecdysozoa</taxon>
        <taxon>Arthropoda</taxon>
        <taxon>Hexapoda</taxon>
        <taxon>Insecta</taxon>
        <taxon>Pterygota</taxon>
        <taxon>Neoptera</taxon>
        <taxon>Endopterygota</taxon>
        <taxon>Coleoptera</taxon>
        <taxon>Polyphaga</taxon>
        <taxon>Cucujiformia</taxon>
        <taxon>Curculionidae</taxon>
        <taxon>Scolytinae</taxon>
        <taxon>Dendroctonus</taxon>
    </lineage>
</organism>
<dbReference type="EnsemblMetazoa" id="XM_019903868.1">
    <property type="protein sequence ID" value="XP_019759427.1"/>
    <property type="gene ID" value="LOC109537240"/>
</dbReference>
<feature type="domain" description="Glucose-methanol-choline oxidoreductase N-terminal" evidence="4">
    <location>
        <begin position="137"/>
        <end position="160"/>
    </location>
</feature>
<comment type="cofactor">
    <cofactor evidence="2">
        <name>FAD</name>
        <dbReference type="ChEBI" id="CHEBI:57692"/>
    </cofactor>
</comment>
<dbReference type="Proteomes" id="UP000019118">
    <property type="component" value="Unassembled WGS sequence"/>
</dbReference>
<dbReference type="PROSITE" id="PS00623">
    <property type="entry name" value="GMC_OXRED_1"/>
    <property type="match status" value="1"/>
</dbReference>
<dbReference type="InterPro" id="IPR012132">
    <property type="entry name" value="GMC_OxRdtase"/>
</dbReference>
<feature type="binding site" evidence="2">
    <location>
        <begin position="147"/>
        <end position="150"/>
    </location>
    <ligand>
        <name>FAD</name>
        <dbReference type="ChEBI" id="CHEBI:57692"/>
    </ligand>
</feature>
<dbReference type="OrthoDB" id="269227at2759"/>
<dbReference type="SUPFAM" id="SSF54373">
    <property type="entry name" value="FAD-linked reductases, C-terminal domain"/>
    <property type="match status" value="1"/>
</dbReference>
<evidence type="ECO:0000259" key="5">
    <source>
        <dbReference type="PROSITE" id="PS00624"/>
    </source>
</evidence>
<dbReference type="Pfam" id="PF00732">
    <property type="entry name" value="GMC_oxred_N"/>
    <property type="match status" value="1"/>
</dbReference>
<dbReference type="SUPFAM" id="SSF51905">
    <property type="entry name" value="FAD/NAD(P)-binding domain"/>
    <property type="match status" value="1"/>
</dbReference>
<evidence type="ECO:0000313" key="6">
    <source>
        <dbReference type="EMBL" id="AEE62205.1"/>
    </source>
</evidence>
<proteinExistence type="evidence at transcript level"/>
<dbReference type="InterPro" id="IPR036188">
    <property type="entry name" value="FAD/NAD-bd_sf"/>
</dbReference>
<dbReference type="Gene3D" id="3.50.50.60">
    <property type="entry name" value="FAD/NAD(P)-binding domain"/>
    <property type="match status" value="1"/>
</dbReference>
<dbReference type="Gene3D" id="3.30.560.10">
    <property type="entry name" value="Glucose Oxidase, domain 3"/>
    <property type="match status" value="1"/>
</dbReference>
<reference evidence="7" key="3">
    <citation type="submission" date="2024-08" db="UniProtKB">
        <authorList>
            <consortium name="EnsemblMetazoa"/>
        </authorList>
    </citation>
    <scope>IDENTIFICATION</scope>
</reference>
<comment type="similarity">
    <text evidence="1 3">Belongs to the GMC oxidoreductase family.</text>
</comment>
<dbReference type="PANTHER" id="PTHR11552:SF217">
    <property type="entry name" value="GLUCOSE DEHYDROGENASE [FAD, QUINONE]"/>
    <property type="match status" value="1"/>
</dbReference>
<dbReference type="InterPro" id="IPR007867">
    <property type="entry name" value="GMC_OxRtase_C"/>
</dbReference>
<accession>J3JVH5</accession>
<evidence type="ECO:0000313" key="8">
    <source>
        <dbReference type="Proteomes" id="UP000019118"/>
    </source>
</evidence>
<dbReference type="PIRSF" id="PIRSF000137">
    <property type="entry name" value="Alcohol_oxidase"/>
    <property type="match status" value="1"/>
</dbReference>
<evidence type="ECO:0000256" key="1">
    <source>
        <dbReference type="ARBA" id="ARBA00010790"/>
    </source>
</evidence>
<dbReference type="Pfam" id="PF05199">
    <property type="entry name" value="GMC_oxred_C"/>
    <property type="match status" value="1"/>
</dbReference>
<dbReference type="GO" id="GO:0050660">
    <property type="term" value="F:flavin adenine dinucleotide binding"/>
    <property type="evidence" value="ECO:0007669"/>
    <property type="project" value="InterPro"/>
</dbReference>
<keyword evidence="3" id="KW-0285">Flavoprotein</keyword>
<dbReference type="GO" id="GO:0016614">
    <property type="term" value="F:oxidoreductase activity, acting on CH-OH group of donors"/>
    <property type="evidence" value="ECO:0007669"/>
    <property type="project" value="InterPro"/>
</dbReference>
<evidence type="ECO:0000256" key="3">
    <source>
        <dbReference type="RuleBase" id="RU003968"/>
    </source>
</evidence>
<dbReference type="InterPro" id="IPR000172">
    <property type="entry name" value="GMC_OxRdtase_N"/>
</dbReference>
<dbReference type="EMBL" id="BT127243">
    <property type="protein sequence ID" value="AEE62205.1"/>
    <property type="molecule type" value="mRNA"/>
</dbReference>
<feature type="domain" description="Glucose-methanol-choline oxidoreductase N-terminal" evidence="5">
    <location>
        <begin position="317"/>
        <end position="331"/>
    </location>
</feature>
<evidence type="ECO:0000259" key="4">
    <source>
        <dbReference type="PROSITE" id="PS00623"/>
    </source>
</evidence>
<gene>
    <name evidence="7" type="primary">109537240</name>
</gene>